<reference evidence="11" key="1">
    <citation type="submission" date="2025-08" db="UniProtKB">
        <authorList>
            <consortium name="RefSeq"/>
        </authorList>
    </citation>
    <scope>IDENTIFICATION</scope>
</reference>
<dbReference type="GO" id="GO:0000139">
    <property type="term" value="C:Golgi membrane"/>
    <property type="evidence" value="ECO:0007669"/>
    <property type="project" value="UniProtKB-SubCell"/>
</dbReference>
<evidence type="ECO:0000256" key="6">
    <source>
        <dbReference type="ARBA" id="ARBA00022989"/>
    </source>
</evidence>
<keyword evidence="4 9" id="KW-0812">Transmembrane</keyword>
<evidence type="ECO:0000256" key="3">
    <source>
        <dbReference type="ARBA" id="ARBA00022490"/>
    </source>
</evidence>
<dbReference type="PANTHER" id="PTHR35259:SF1">
    <property type="entry name" value="BOMBESIN RECEPTOR-ACTIVATED PROTEIN C6ORF89"/>
    <property type="match status" value="1"/>
</dbReference>
<evidence type="ECO:0000256" key="4">
    <source>
        <dbReference type="ARBA" id="ARBA00022692"/>
    </source>
</evidence>
<gene>
    <name evidence="11" type="primary">LOC110975044</name>
</gene>
<sequence length="348" mass="39537">MATPQNSLYDALAEDAKKIRELGKSWGLDDADIDGCFQRALVVDKAPIRPRRSRVCRCLVLSFVGIFVLLIVLYGLVNFHKPSKHFAMRHAQDVLYPFMRAVRRAALPLRQVFDLSGLHELDCLVPNPLFGKFDEFDCWPCEEIREVRTFRNLSNFTMYYYHSGIPFVVKDANMSQVTFDDVKSVYLDNAEQFSHSASLVQSNNAFIRSISDLLTPSRTLEDLLGTDFHLQWRVLKAGGVRLIRSMSPKPYFVPEKAEVASEMFVMIHTPAAEAHPLPLPEHPNAWLTQACGSQEVALTPVSACKENCTEVRIVLQQSDVLFYTPRFWQLNAFSFGNEVSIAFQGSFF</sequence>
<comment type="subcellular location">
    <subcellularLocation>
        <location evidence="2">Cytoplasm</location>
    </subcellularLocation>
    <subcellularLocation>
        <location evidence="1">Golgi apparatus membrane</location>
        <topology evidence="1">Single-pass type II membrane protein</topology>
    </subcellularLocation>
</comment>
<dbReference type="RefSeq" id="XP_022082831.1">
    <property type="nucleotide sequence ID" value="XM_022227139.1"/>
</dbReference>
<dbReference type="OrthoDB" id="10036464at2759"/>
<protein>
    <submittedName>
        <fullName evidence="11">Uncharacterized protein LOC110975044</fullName>
    </submittedName>
</protein>
<dbReference type="OMA" id="NPFFQVE"/>
<dbReference type="InterPro" id="IPR038757">
    <property type="entry name" value="BRAP"/>
</dbReference>
<evidence type="ECO:0000256" key="7">
    <source>
        <dbReference type="ARBA" id="ARBA00023034"/>
    </source>
</evidence>
<feature type="transmembrane region" description="Helical" evidence="9">
    <location>
        <begin position="58"/>
        <end position="77"/>
    </location>
</feature>
<dbReference type="KEGG" id="aplc:110975044"/>
<dbReference type="AlphaFoldDB" id="A0A8B7XS97"/>
<organism evidence="10 11">
    <name type="scientific">Acanthaster planci</name>
    <name type="common">Crown-of-thorns starfish</name>
    <dbReference type="NCBI Taxonomy" id="133434"/>
    <lineage>
        <taxon>Eukaryota</taxon>
        <taxon>Metazoa</taxon>
        <taxon>Echinodermata</taxon>
        <taxon>Eleutherozoa</taxon>
        <taxon>Asterozoa</taxon>
        <taxon>Asteroidea</taxon>
        <taxon>Valvatacea</taxon>
        <taxon>Valvatida</taxon>
        <taxon>Acanthasteridae</taxon>
        <taxon>Acanthaster</taxon>
    </lineage>
</organism>
<dbReference type="PANTHER" id="PTHR35259">
    <property type="entry name" value="BOMBESIN RECEPTOR-ACTIVATED PROTEIN C6ORF89"/>
    <property type="match status" value="1"/>
</dbReference>
<proteinExistence type="predicted"/>
<name>A0A8B7XS97_ACAPL</name>
<evidence type="ECO:0000256" key="5">
    <source>
        <dbReference type="ARBA" id="ARBA00022968"/>
    </source>
</evidence>
<keyword evidence="7" id="KW-0333">Golgi apparatus</keyword>
<evidence type="ECO:0000313" key="10">
    <source>
        <dbReference type="Proteomes" id="UP000694845"/>
    </source>
</evidence>
<evidence type="ECO:0000313" key="11">
    <source>
        <dbReference type="RefSeq" id="XP_022082831.1"/>
    </source>
</evidence>
<keyword evidence="10" id="KW-1185">Reference proteome</keyword>
<evidence type="ECO:0000256" key="1">
    <source>
        <dbReference type="ARBA" id="ARBA00004323"/>
    </source>
</evidence>
<keyword evidence="5" id="KW-0735">Signal-anchor</keyword>
<keyword evidence="3" id="KW-0963">Cytoplasm</keyword>
<evidence type="ECO:0000256" key="2">
    <source>
        <dbReference type="ARBA" id="ARBA00004496"/>
    </source>
</evidence>
<evidence type="ECO:0000256" key="8">
    <source>
        <dbReference type="ARBA" id="ARBA00023136"/>
    </source>
</evidence>
<dbReference type="GeneID" id="110975044"/>
<keyword evidence="8 9" id="KW-0472">Membrane</keyword>
<dbReference type="Proteomes" id="UP000694845">
    <property type="component" value="Unplaced"/>
</dbReference>
<evidence type="ECO:0000256" key="9">
    <source>
        <dbReference type="SAM" id="Phobius"/>
    </source>
</evidence>
<accession>A0A8B7XS97</accession>
<keyword evidence="6 9" id="KW-1133">Transmembrane helix</keyword>